<dbReference type="PIRSF" id="PIRSF006386">
    <property type="entry name" value="HCCAis_GSTk"/>
    <property type="match status" value="1"/>
</dbReference>
<protein>
    <recommendedName>
        <fullName evidence="1">2-hydroxychromene-2-carboxylate isomerase</fullName>
        <ecNumber evidence="1">5.99.1.4</ecNumber>
    </recommendedName>
</protein>
<comment type="catalytic activity">
    <reaction evidence="1">
        <text>2-hydroxychromene-2-carboxylate = (3E)-4-(2-hydroxyphenyl)-2-oxobut-3-enoate</text>
        <dbReference type="Rhea" id="RHEA:27401"/>
        <dbReference type="ChEBI" id="CHEBI:59350"/>
        <dbReference type="ChEBI" id="CHEBI:59353"/>
        <dbReference type="EC" id="5.99.1.4"/>
    </reaction>
</comment>
<feature type="active site" description="Nucleophile" evidence="2">
    <location>
        <position position="18"/>
    </location>
</feature>
<dbReference type="Proteomes" id="UP000521227">
    <property type="component" value="Unassembled WGS sequence"/>
</dbReference>
<dbReference type="GO" id="GO:0018845">
    <property type="term" value="F:2-hydroxychromene-2-carboxylate isomerase activity"/>
    <property type="evidence" value="ECO:0007669"/>
    <property type="project" value="UniProtKB-UniRule"/>
</dbReference>
<name>A0A840N421_9BRAD</name>
<organism evidence="4 5">
    <name type="scientific">Afipia massiliensis</name>
    <dbReference type="NCBI Taxonomy" id="211460"/>
    <lineage>
        <taxon>Bacteria</taxon>
        <taxon>Pseudomonadati</taxon>
        <taxon>Pseudomonadota</taxon>
        <taxon>Alphaproteobacteria</taxon>
        <taxon>Hyphomicrobiales</taxon>
        <taxon>Nitrobacteraceae</taxon>
        <taxon>Afipia</taxon>
    </lineage>
</organism>
<dbReference type="AlphaFoldDB" id="A0A840N421"/>
<dbReference type="GO" id="GO:0004602">
    <property type="term" value="F:glutathione peroxidase activity"/>
    <property type="evidence" value="ECO:0007669"/>
    <property type="project" value="TreeGrafter"/>
</dbReference>
<dbReference type="EMBL" id="JACHIJ010000011">
    <property type="protein sequence ID" value="MBB5055169.1"/>
    <property type="molecule type" value="Genomic_DNA"/>
</dbReference>
<gene>
    <name evidence="4" type="ORF">HNQ36_005180</name>
</gene>
<feature type="domain" description="DSBA-like thioredoxin" evidence="3">
    <location>
        <begin position="10"/>
        <end position="195"/>
    </location>
</feature>
<dbReference type="GO" id="GO:0006749">
    <property type="term" value="P:glutathione metabolic process"/>
    <property type="evidence" value="ECO:0007669"/>
    <property type="project" value="TreeGrafter"/>
</dbReference>
<dbReference type="RefSeq" id="WP_184090517.1">
    <property type="nucleotide sequence ID" value="NZ_JACHIJ010000011.1"/>
</dbReference>
<dbReference type="PANTHER" id="PTHR42943">
    <property type="entry name" value="GLUTATHIONE S-TRANSFERASE KAPPA"/>
    <property type="match status" value="1"/>
</dbReference>
<reference evidence="4 5" key="1">
    <citation type="submission" date="2020-08" db="EMBL/GenBank/DDBJ databases">
        <title>Genomic Encyclopedia of Type Strains, Phase IV (KMG-IV): sequencing the most valuable type-strain genomes for metagenomic binning, comparative biology and taxonomic classification.</title>
        <authorList>
            <person name="Goeker M."/>
        </authorList>
    </citation>
    <scope>NUCLEOTIDE SEQUENCE [LARGE SCALE GENOMIC DNA]</scope>
    <source>
        <strain evidence="4 5">DSM 17498</strain>
    </source>
</reference>
<proteinExistence type="inferred from homology"/>
<dbReference type="PANTHER" id="PTHR42943:SF2">
    <property type="entry name" value="GLUTATHIONE S-TRANSFERASE KAPPA 1"/>
    <property type="match status" value="1"/>
</dbReference>
<dbReference type="InterPro" id="IPR051924">
    <property type="entry name" value="GST_Kappa/NadH"/>
</dbReference>
<dbReference type="Pfam" id="PF01323">
    <property type="entry name" value="DSBA"/>
    <property type="match status" value="1"/>
</dbReference>
<dbReference type="CDD" id="cd03022">
    <property type="entry name" value="DsbA_HCCA_Iso"/>
    <property type="match status" value="1"/>
</dbReference>
<accession>A0A840N421</accession>
<dbReference type="GO" id="GO:0004364">
    <property type="term" value="F:glutathione transferase activity"/>
    <property type="evidence" value="ECO:0007669"/>
    <property type="project" value="TreeGrafter"/>
</dbReference>
<comment type="similarity">
    <text evidence="1">Belongs to the GST superfamily. NadH family.</text>
</comment>
<evidence type="ECO:0000256" key="2">
    <source>
        <dbReference type="PIRSR" id="PIRSR006386-1"/>
    </source>
</evidence>
<evidence type="ECO:0000313" key="4">
    <source>
        <dbReference type="EMBL" id="MBB5055169.1"/>
    </source>
</evidence>
<dbReference type="EC" id="5.99.1.4" evidence="1"/>
<dbReference type="InterPro" id="IPR001853">
    <property type="entry name" value="DSBA-like_thioredoxin_dom"/>
</dbReference>
<evidence type="ECO:0000256" key="1">
    <source>
        <dbReference type="PIRNR" id="PIRNR006386"/>
    </source>
</evidence>
<evidence type="ECO:0000313" key="5">
    <source>
        <dbReference type="Proteomes" id="UP000521227"/>
    </source>
</evidence>
<dbReference type="InterPro" id="IPR036249">
    <property type="entry name" value="Thioredoxin-like_sf"/>
</dbReference>
<dbReference type="InterPro" id="IPR014440">
    <property type="entry name" value="HCCAis_GSTk"/>
</dbReference>
<dbReference type="SUPFAM" id="SSF52833">
    <property type="entry name" value="Thioredoxin-like"/>
    <property type="match status" value="1"/>
</dbReference>
<comment type="caution">
    <text evidence="4">The sequence shown here is derived from an EMBL/GenBank/DDBJ whole genome shotgun (WGS) entry which is preliminary data.</text>
</comment>
<dbReference type="GO" id="GO:1901170">
    <property type="term" value="P:naphthalene catabolic process"/>
    <property type="evidence" value="ECO:0007669"/>
    <property type="project" value="InterPro"/>
</dbReference>
<sequence length="203" mass="23077">MNDPSAKNAIEFWFEYGSVYSYLSVMRIEGEAARRDVKVIWKPFLLGAIFQSVGFKVNPFVEQLEKRSYVLQDVPRQCKKYGLKWLQPSTFPRSGVLPLRVALLGVDKPWIGEFSRRVMELNYALDKDINEPEILAPVLTDLGLSASEILEQAKAESTKSMLREQTEQARKNGIFGAPTFLIGKEVFWGNDRLDDAFQFASSS</sequence>
<evidence type="ECO:0000259" key="3">
    <source>
        <dbReference type="Pfam" id="PF01323"/>
    </source>
</evidence>
<keyword evidence="1 4" id="KW-0413">Isomerase</keyword>
<dbReference type="InterPro" id="IPR044087">
    <property type="entry name" value="NahD-like"/>
</dbReference>
<dbReference type="Gene3D" id="3.40.30.10">
    <property type="entry name" value="Glutaredoxin"/>
    <property type="match status" value="1"/>
</dbReference>